<accession>A0A1H3VJJ5</accession>
<dbReference type="AlphaFoldDB" id="A0A1H3VJJ5"/>
<keyword evidence="5 10" id="KW-0418">Kinase</keyword>
<feature type="coiled-coil region" evidence="7">
    <location>
        <begin position="24"/>
        <end position="51"/>
    </location>
</feature>
<dbReference type="EC" id="2.7.13.3" evidence="2"/>
<dbReference type="OrthoDB" id="9764438at2"/>
<dbReference type="SUPFAM" id="SSF47384">
    <property type="entry name" value="Homodimeric domain of signal transducing histidine kinase"/>
    <property type="match status" value="1"/>
</dbReference>
<dbReference type="InterPro" id="IPR011006">
    <property type="entry name" value="CheY-like_superfamily"/>
</dbReference>
<evidence type="ECO:0000256" key="6">
    <source>
        <dbReference type="PROSITE-ProRule" id="PRU00169"/>
    </source>
</evidence>
<dbReference type="NCBIfam" id="NF041832">
    <property type="entry name" value="near_NosP_CTERM"/>
    <property type="match status" value="1"/>
</dbReference>
<dbReference type="Gene3D" id="3.30.565.10">
    <property type="entry name" value="Histidine kinase-like ATPase, C-terminal domain"/>
    <property type="match status" value="1"/>
</dbReference>
<dbReference type="SMART" id="SM00448">
    <property type="entry name" value="REC"/>
    <property type="match status" value="1"/>
</dbReference>
<feature type="modified residue" description="4-aspartylphosphate" evidence="6">
    <location>
        <position position="681"/>
    </location>
</feature>
<evidence type="ECO:0000256" key="5">
    <source>
        <dbReference type="ARBA" id="ARBA00022777"/>
    </source>
</evidence>
<dbReference type="PANTHER" id="PTHR43047">
    <property type="entry name" value="TWO-COMPONENT HISTIDINE PROTEIN KINASE"/>
    <property type="match status" value="1"/>
</dbReference>
<dbReference type="Proteomes" id="UP000198703">
    <property type="component" value="Unassembled WGS sequence"/>
</dbReference>
<sequence>MPEKLKVSFFGPGEGGGASPEIGLDAALSDNERLRRANDALRERMERQAAHGLDGAQRATDAGEAQLLARRQAQAALDVCADGLALFSEDGRLTLYNTRLQAMLPDAGARITAGQRLDDAARALCGSSALALEPDSRSALAAALSGSEQSARTAPLTDGRWVEFTLRRAAGGPFALVVSDVTALVARGAAALQDGEGGVGGWPDRALDRLRIGLAAFDEDGALARCNGPFRALLGLGLAAAQPGAPMVALIADATGVGPAAGGAAGPAGPATGRVAGALAEWLRGPRPRPPLSTDLRARDGRVLRVNCHDGEGDGVSMTLADITEDRESAEELERARRTLESRVVERTAALTDLNDRLVQEVAERRAIESEMRRARDAAEAANLSKTRFLAAASHDLLQPLNAAKLFLSALAASRLSPEASETVARVESAFGSVEALLNALLDISKLDAGGGEAHIADFPVARVLKPVAEEFGPVAAARGLKLSVAPCSAIVRSDPHYLRRIVQNLVSNALKYTIRGGVVLGCRRRGETLRIEVWDSGVGVPPSERRRVFEEFHRIDAANPRGERGMGLGLAIVDRASRLLGHRVDVRSQPGVGSVFSVTAPLGCAGAARAAREAGETDAPHFGDARGMIALVLDDDDAVRGATSALLARWGVDAMEAATAGQAVSAVRQLGMSPDVMLLDYHLGDGLTGLQALRRLREETGVEAPAVIITADRSRALEAAAAEAGAEVLTKPVAPAKLRALLQWSRAAADGALGA</sequence>
<dbReference type="SMART" id="SM00387">
    <property type="entry name" value="HATPase_c"/>
    <property type="match status" value="1"/>
</dbReference>
<dbReference type="GO" id="GO:0009927">
    <property type="term" value="F:histidine phosphotransfer kinase activity"/>
    <property type="evidence" value="ECO:0007669"/>
    <property type="project" value="TreeGrafter"/>
</dbReference>
<gene>
    <name evidence="10" type="ORF">SAMN05444370_101148</name>
</gene>
<evidence type="ECO:0000259" key="8">
    <source>
        <dbReference type="PROSITE" id="PS50109"/>
    </source>
</evidence>
<evidence type="ECO:0000256" key="4">
    <source>
        <dbReference type="ARBA" id="ARBA00022679"/>
    </source>
</evidence>
<protein>
    <recommendedName>
        <fullName evidence="2">histidine kinase</fullName>
        <ecNumber evidence="2">2.7.13.3</ecNumber>
    </recommendedName>
</protein>
<dbReference type="CDD" id="cd00082">
    <property type="entry name" value="HisKA"/>
    <property type="match status" value="1"/>
</dbReference>
<evidence type="ECO:0000259" key="9">
    <source>
        <dbReference type="PROSITE" id="PS50110"/>
    </source>
</evidence>
<dbReference type="PANTHER" id="PTHR43047:SF9">
    <property type="entry name" value="HISTIDINE KINASE"/>
    <property type="match status" value="1"/>
</dbReference>
<evidence type="ECO:0000256" key="3">
    <source>
        <dbReference type="ARBA" id="ARBA00022553"/>
    </source>
</evidence>
<dbReference type="PROSITE" id="PS50110">
    <property type="entry name" value="RESPONSE_REGULATORY"/>
    <property type="match status" value="1"/>
</dbReference>
<comment type="catalytic activity">
    <reaction evidence="1">
        <text>ATP + protein L-histidine = ADP + protein N-phospho-L-histidine.</text>
        <dbReference type="EC" id="2.7.13.3"/>
    </reaction>
</comment>
<dbReference type="PROSITE" id="PS50109">
    <property type="entry name" value="HIS_KIN"/>
    <property type="match status" value="1"/>
</dbReference>
<dbReference type="Pfam" id="PF00072">
    <property type="entry name" value="Response_reg"/>
    <property type="match status" value="1"/>
</dbReference>
<dbReference type="InterPro" id="IPR003594">
    <property type="entry name" value="HATPase_dom"/>
</dbReference>
<feature type="domain" description="Response regulatory" evidence="9">
    <location>
        <begin position="630"/>
        <end position="747"/>
    </location>
</feature>
<dbReference type="InterPro" id="IPR036097">
    <property type="entry name" value="HisK_dim/P_sf"/>
</dbReference>
<dbReference type="Pfam" id="PF00512">
    <property type="entry name" value="HisKA"/>
    <property type="match status" value="1"/>
</dbReference>
<dbReference type="InterPro" id="IPR001789">
    <property type="entry name" value="Sig_transdc_resp-reg_receiver"/>
</dbReference>
<reference evidence="10 11" key="1">
    <citation type="submission" date="2016-10" db="EMBL/GenBank/DDBJ databases">
        <authorList>
            <person name="de Groot N.N."/>
        </authorList>
    </citation>
    <scope>NUCLEOTIDE SEQUENCE [LARGE SCALE GENOMIC DNA]</scope>
    <source>
        <strain evidence="10 11">DSM 15345</strain>
    </source>
</reference>
<evidence type="ECO:0000256" key="7">
    <source>
        <dbReference type="SAM" id="Coils"/>
    </source>
</evidence>
<dbReference type="InterPro" id="IPR004358">
    <property type="entry name" value="Sig_transdc_His_kin-like_C"/>
</dbReference>
<evidence type="ECO:0000256" key="2">
    <source>
        <dbReference type="ARBA" id="ARBA00012438"/>
    </source>
</evidence>
<dbReference type="SUPFAM" id="SSF52172">
    <property type="entry name" value="CheY-like"/>
    <property type="match status" value="1"/>
</dbReference>
<organism evidence="10 11">
    <name type="scientific">Rubrimonas cliftonensis</name>
    <dbReference type="NCBI Taxonomy" id="89524"/>
    <lineage>
        <taxon>Bacteria</taxon>
        <taxon>Pseudomonadati</taxon>
        <taxon>Pseudomonadota</taxon>
        <taxon>Alphaproteobacteria</taxon>
        <taxon>Rhodobacterales</taxon>
        <taxon>Paracoccaceae</taxon>
        <taxon>Rubrimonas</taxon>
    </lineage>
</organism>
<dbReference type="Pfam" id="PF12860">
    <property type="entry name" value="PAS_7"/>
    <property type="match status" value="2"/>
</dbReference>
<dbReference type="GO" id="GO:0005886">
    <property type="term" value="C:plasma membrane"/>
    <property type="evidence" value="ECO:0007669"/>
    <property type="project" value="TreeGrafter"/>
</dbReference>
<dbReference type="InterPro" id="IPR003661">
    <property type="entry name" value="HisK_dim/P_dom"/>
</dbReference>
<evidence type="ECO:0000313" key="10">
    <source>
        <dbReference type="EMBL" id="SDZ74851.1"/>
    </source>
</evidence>
<keyword evidence="11" id="KW-1185">Reference proteome</keyword>
<dbReference type="SUPFAM" id="SSF55874">
    <property type="entry name" value="ATPase domain of HSP90 chaperone/DNA topoisomerase II/histidine kinase"/>
    <property type="match status" value="1"/>
</dbReference>
<feature type="coiled-coil region" evidence="7">
    <location>
        <begin position="323"/>
        <end position="385"/>
    </location>
</feature>
<dbReference type="RefSeq" id="WP_093247567.1">
    <property type="nucleotide sequence ID" value="NZ_FNQM01000001.1"/>
</dbReference>
<evidence type="ECO:0000313" key="11">
    <source>
        <dbReference type="Proteomes" id="UP000198703"/>
    </source>
</evidence>
<keyword evidence="7" id="KW-0175">Coiled coil</keyword>
<name>A0A1H3VJJ5_9RHOB</name>
<dbReference type="GO" id="GO:0000155">
    <property type="term" value="F:phosphorelay sensor kinase activity"/>
    <property type="evidence" value="ECO:0007669"/>
    <property type="project" value="InterPro"/>
</dbReference>
<dbReference type="Gene3D" id="1.10.287.130">
    <property type="match status" value="1"/>
</dbReference>
<dbReference type="EMBL" id="FNQM01000001">
    <property type="protein sequence ID" value="SDZ74851.1"/>
    <property type="molecule type" value="Genomic_DNA"/>
</dbReference>
<dbReference type="InterPro" id="IPR005467">
    <property type="entry name" value="His_kinase_dom"/>
</dbReference>
<dbReference type="SMART" id="SM00388">
    <property type="entry name" value="HisKA"/>
    <property type="match status" value="1"/>
</dbReference>
<feature type="domain" description="Histidine kinase" evidence="8">
    <location>
        <begin position="392"/>
        <end position="605"/>
    </location>
</feature>
<keyword evidence="3 6" id="KW-0597">Phosphoprotein</keyword>
<dbReference type="InterPro" id="IPR036890">
    <property type="entry name" value="HATPase_C_sf"/>
</dbReference>
<dbReference type="STRING" id="89524.SAMN05444370_101148"/>
<keyword evidence="4" id="KW-0808">Transferase</keyword>
<evidence type="ECO:0000256" key="1">
    <source>
        <dbReference type="ARBA" id="ARBA00000085"/>
    </source>
</evidence>
<dbReference type="Gene3D" id="3.40.50.2300">
    <property type="match status" value="1"/>
</dbReference>
<proteinExistence type="predicted"/>
<dbReference type="PRINTS" id="PR00344">
    <property type="entry name" value="BCTRLSENSOR"/>
</dbReference>
<dbReference type="CDD" id="cd00156">
    <property type="entry name" value="REC"/>
    <property type="match status" value="1"/>
</dbReference>
<dbReference type="FunFam" id="3.30.565.10:FF:000049">
    <property type="entry name" value="Two-component sensor histidine kinase"/>
    <property type="match status" value="1"/>
</dbReference>
<dbReference type="Pfam" id="PF02518">
    <property type="entry name" value="HATPase_c"/>
    <property type="match status" value="1"/>
</dbReference>